<organism evidence="2 3">
    <name type="scientific">Hirschia litorea</name>
    <dbReference type="NCBI Taxonomy" id="1199156"/>
    <lineage>
        <taxon>Bacteria</taxon>
        <taxon>Pseudomonadati</taxon>
        <taxon>Pseudomonadota</taxon>
        <taxon>Alphaproteobacteria</taxon>
        <taxon>Hyphomonadales</taxon>
        <taxon>Hyphomonadaceae</taxon>
        <taxon>Hirschia</taxon>
    </lineage>
</organism>
<dbReference type="Gene3D" id="3.40.50.720">
    <property type="entry name" value="NAD(P)-binding Rossmann-like Domain"/>
    <property type="match status" value="1"/>
</dbReference>
<dbReference type="PANTHER" id="PTHR48079">
    <property type="entry name" value="PROTEIN YEEZ"/>
    <property type="match status" value="1"/>
</dbReference>
<dbReference type="InterPro" id="IPR051783">
    <property type="entry name" value="NAD(P)-dependent_oxidoreduct"/>
</dbReference>
<dbReference type="SUPFAM" id="SSF51735">
    <property type="entry name" value="NAD(P)-binding Rossmann-fold domains"/>
    <property type="match status" value="1"/>
</dbReference>
<sequence length="318" mass="35219">MQKQRTALILGATGGIGGAITRALVAKHWHIIALARDIQKASARGPVGVNWVHGDVMNCADVVKAAEGANIIVHAVNPSGYRNWDKLVLPMIDNTIAAAREANGARIVLPGTIYNYDPKLTPILNIDTPQNANSRKGRIRIALEHRLKHASEHTPVLILRAGDFFGPDVGSSWFAQAMIMPNRPVKKITNVAKGSGHSWAYLPDLAETFARLLDIHENLQPFEMLQFEGLYDHSGHELTDAIQRVVGVKLPIKQFPWWLMKTLSPFGGFPREAAELAPSWEYPVKLDNYRLVQLLGQEPRTPLDIAIKRTLESMKCVS</sequence>
<dbReference type="Pfam" id="PF13460">
    <property type="entry name" value="NAD_binding_10"/>
    <property type="match status" value="1"/>
</dbReference>
<keyword evidence="3" id="KW-1185">Reference proteome</keyword>
<protein>
    <submittedName>
        <fullName evidence="2">NAD(P)H-binding protein</fullName>
    </submittedName>
</protein>
<accession>A0ABW2IIV5</accession>
<proteinExistence type="predicted"/>
<evidence type="ECO:0000313" key="3">
    <source>
        <dbReference type="Proteomes" id="UP001596492"/>
    </source>
</evidence>
<gene>
    <name evidence="2" type="ORF">ACFQS8_04200</name>
</gene>
<dbReference type="InterPro" id="IPR016040">
    <property type="entry name" value="NAD(P)-bd_dom"/>
</dbReference>
<feature type="domain" description="NAD(P)-binding" evidence="1">
    <location>
        <begin position="11"/>
        <end position="118"/>
    </location>
</feature>
<dbReference type="RefSeq" id="WP_382166009.1">
    <property type="nucleotide sequence ID" value="NZ_JBHTBR010000002.1"/>
</dbReference>
<evidence type="ECO:0000313" key="2">
    <source>
        <dbReference type="EMBL" id="MFC7290806.1"/>
    </source>
</evidence>
<comment type="caution">
    <text evidence="2">The sequence shown here is derived from an EMBL/GenBank/DDBJ whole genome shotgun (WGS) entry which is preliminary data.</text>
</comment>
<dbReference type="InterPro" id="IPR036291">
    <property type="entry name" value="NAD(P)-bd_dom_sf"/>
</dbReference>
<dbReference type="EMBL" id="JBHTBR010000002">
    <property type="protein sequence ID" value="MFC7290806.1"/>
    <property type="molecule type" value="Genomic_DNA"/>
</dbReference>
<dbReference type="Proteomes" id="UP001596492">
    <property type="component" value="Unassembled WGS sequence"/>
</dbReference>
<name>A0ABW2IIV5_9PROT</name>
<reference evidence="3" key="1">
    <citation type="journal article" date="2019" name="Int. J. Syst. Evol. Microbiol.">
        <title>The Global Catalogue of Microorganisms (GCM) 10K type strain sequencing project: providing services to taxonomists for standard genome sequencing and annotation.</title>
        <authorList>
            <consortium name="The Broad Institute Genomics Platform"/>
            <consortium name="The Broad Institute Genome Sequencing Center for Infectious Disease"/>
            <person name="Wu L."/>
            <person name="Ma J."/>
        </authorList>
    </citation>
    <scope>NUCLEOTIDE SEQUENCE [LARGE SCALE GENOMIC DNA]</scope>
    <source>
        <strain evidence="3">CCUG 51308</strain>
    </source>
</reference>
<dbReference type="PANTHER" id="PTHR48079:SF6">
    <property type="entry name" value="NAD(P)-BINDING DOMAIN-CONTAINING PROTEIN-RELATED"/>
    <property type="match status" value="1"/>
</dbReference>
<evidence type="ECO:0000259" key="1">
    <source>
        <dbReference type="Pfam" id="PF13460"/>
    </source>
</evidence>